<dbReference type="AlphaFoldDB" id="A0A915IVP6"/>
<evidence type="ECO:0000313" key="2">
    <source>
        <dbReference type="WBParaSite" id="nRc.2.0.1.t18148-RA"/>
    </source>
</evidence>
<proteinExistence type="predicted"/>
<organism evidence="1 2">
    <name type="scientific">Romanomermis culicivorax</name>
    <name type="common">Nematode worm</name>
    <dbReference type="NCBI Taxonomy" id="13658"/>
    <lineage>
        <taxon>Eukaryota</taxon>
        <taxon>Metazoa</taxon>
        <taxon>Ecdysozoa</taxon>
        <taxon>Nematoda</taxon>
        <taxon>Enoplea</taxon>
        <taxon>Dorylaimia</taxon>
        <taxon>Mermithida</taxon>
        <taxon>Mermithoidea</taxon>
        <taxon>Mermithidae</taxon>
        <taxon>Romanomermis</taxon>
    </lineage>
</organism>
<keyword evidence="1" id="KW-1185">Reference proteome</keyword>
<reference evidence="2" key="1">
    <citation type="submission" date="2022-11" db="UniProtKB">
        <authorList>
            <consortium name="WormBaseParasite"/>
        </authorList>
    </citation>
    <scope>IDENTIFICATION</scope>
</reference>
<sequence length="86" mass="9978">MICHHNHNVTAEECITTLICLGDYKFGSKDYMGVYKRIRIDGRYTENEAASVELDESWMGKKAKNDRGTSKQDHLCHQMIEKPCFH</sequence>
<evidence type="ECO:0000313" key="1">
    <source>
        <dbReference type="Proteomes" id="UP000887565"/>
    </source>
</evidence>
<dbReference type="Proteomes" id="UP000887565">
    <property type="component" value="Unplaced"/>
</dbReference>
<protein>
    <submittedName>
        <fullName evidence="2">Uncharacterized protein</fullName>
    </submittedName>
</protein>
<dbReference type="WBParaSite" id="nRc.2.0.1.t18148-RA">
    <property type="protein sequence ID" value="nRc.2.0.1.t18148-RA"/>
    <property type="gene ID" value="nRc.2.0.1.g18148"/>
</dbReference>
<accession>A0A915IVP6</accession>
<name>A0A915IVP6_ROMCU</name>